<evidence type="ECO:0000256" key="6">
    <source>
        <dbReference type="ARBA" id="ARBA00038076"/>
    </source>
</evidence>
<evidence type="ECO:0000259" key="9">
    <source>
        <dbReference type="Pfam" id="PF12704"/>
    </source>
</evidence>
<name>A0A7J5B0C5_9MICO</name>
<keyword evidence="2" id="KW-1003">Cell membrane</keyword>
<proteinExistence type="inferred from homology"/>
<evidence type="ECO:0000256" key="4">
    <source>
        <dbReference type="ARBA" id="ARBA00022989"/>
    </source>
</evidence>
<organism evidence="10 11">
    <name type="scientific">Pseudoclavibacter terrae</name>
    <dbReference type="NCBI Taxonomy" id="1530195"/>
    <lineage>
        <taxon>Bacteria</taxon>
        <taxon>Bacillati</taxon>
        <taxon>Actinomycetota</taxon>
        <taxon>Actinomycetes</taxon>
        <taxon>Micrococcales</taxon>
        <taxon>Microbacteriaceae</taxon>
        <taxon>Pseudoclavibacter</taxon>
    </lineage>
</organism>
<dbReference type="GO" id="GO:0022857">
    <property type="term" value="F:transmembrane transporter activity"/>
    <property type="evidence" value="ECO:0007669"/>
    <property type="project" value="TreeGrafter"/>
</dbReference>
<gene>
    <name evidence="10" type="ORF">F8O03_13640</name>
</gene>
<dbReference type="Pfam" id="PF12704">
    <property type="entry name" value="MacB_PCD"/>
    <property type="match status" value="1"/>
</dbReference>
<evidence type="ECO:0000256" key="2">
    <source>
        <dbReference type="ARBA" id="ARBA00022475"/>
    </source>
</evidence>
<dbReference type="EMBL" id="WBJX01000004">
    <property type="protein sequence ID" value="KAB1637310.1"/>
    <property type="molecule type" value="Genomic_DNA"/>
</dbReference>
<feature type="transmembrane region" description="Helical" evidence="7">
    <location>
        <begin position="343"/>
        <end position="370"/>
    </location>
</feature>
<sequence length="429" mass="44915">MSWLTQVAGAFIEAWDELRVHRVRVTLALVGIGIAVFAIVAVTGLGSITRQSSIEISERSSGRPASYQLMVSSEATDDKVEAYEAAYAAAIERYGITYQSTSGYGATRIQFLDGVAEVESMIVDPAYGEMHRVKLLDGSWLTASDADRLAPAVVINETMWNRLGNPSMAEHPTLKVAGSAPTTAVVVGVSANIYPDYPEQLYVLSDAQHLLGASSGGGMMGGGGMMSGVFTDPLAAGSEGDSATFPTYELWLPLENHEQLSSQIVRDLKAALGDGGAVEAQRMDYLAWGDDPFLAVQILVTAVGGIVLLVGTIGFVNLSIVTVKQRVREIGIRRSFGATGGRVFFSILLESVVGTLLAGVVGIGCAIVLLQNPLVQEAITGGLGLTDSVPFPVDAAVLGIVVSVGVGLLAGFIPAVIATRSNVIDAIRS</sequence>
<dbReference type="RefSeq" id="WP_151424333.1">
    <property type="nucleotide sequence ID" value="NZ_CANKVH010000003.1"/>
</dbReference>
<comment type="similarity">
    <text evidence="6">Belongs to the ABC-4 integral membrane protein family.</text>
</comment>
<dbReference type="PANTHER" id="PTHR30572:SF4">
    <property type="entry name" value="ABC TRANSPORTER PERMEASE YTRF"/>
    <property type="match status" value="1"/>
</dbReference>
<evidence type="ECO:0000259" key="8">
    <source>
        <dbReference type="Pfam" id="PF02687"/>
    </source>
</evidence>
<dbReference type="Pfam" id="PF02687">
    <property type="entry name" value="FtsX"/>
    <property type="match status" value="1"/>
</dbReference>
<evidence type="ECO:0000256" key="7">
    <source>
        <dbReference type="SAM" id="Phobius"/>
    </source>
</evidence>
<evidence type="ECO:0000313" key="10">
    <source>
        <dbReference type="EMBL" id="KAB1637310.1"/>
    </source>
</evidence>
<evidence type="ECO:0000256" key="1">
    <source>
        <dbReference type="ARBA" id="ARBA00004651"/>
    </source>
</evidence>
<feature type="transmembrane region" description="Helical" evidence="7">
    <location>
        <begin position="25"/>
        <end position="48"/>
    </location>
</feature>
<evidence type="ECO:0000313" key="11">
    <source>
        <dbReference type="Proteomes" id="UP000490386"/>
    </source>
</evidence>
<feature type="transmembrane region" description="Helical" evidence="7">
    <location>
        <begin position="298"/>
        <end position="323"/>
    </location>
</feature>
<comment type="subcellular location">
    <subcellularLocation>
        <location evidence="1">Cell membrane</location>
        <topology evidence="1">Multi-pass membrane protein</topology>
    </subcellularLocation>
</comment>
<keyword evidence="3 7" id="KW-0812">Transmembrane</keyword>
<dbReference type="AlphaFoldDB" id="A0A7J5B0C5"/>
<dbReference type="PANTHER" id="PTHR30572">
    <property type="entry name" value="MEMBRANE COMPONENT OF TRANSPORTER-RELATED"/>
    <property type="match status" value="1"/>
</dbReference>
<evidence type="ECO:0000256" key="5">
    <source>
        <dbReference type="ARBA" id="ARBA00023136"/>
    </source>
</evidence>
<dbReference type="Proteomes" id="UP000490386">
    <property type="component" value="Unassembled WGS sequence"/>
</dbReference>
<keyword evidence="5 7" id="KW-0472">Membrane</keyword>
<feature type="transmembrane region" description="Helical" evidence="7">
    <location>
        <begin position="395"/>
        <end position="418"/>
    </location>
</feature>
<feature type="domain" description="MacB-like periplasmic core" evidence="9">
    <location>
        <begin position="27"/>
        <end position="195"/>
    </location>
</feature>
<dbReference type="InterPro" id="IPR025857">
    <property type="entry name" value="MacB_PCD"/>
</dbReference>
<reference evidence="10 11" key="1">
    <citation type="submission" date="2019-09" db="EMBL/GenBank/DDBJ databases">
        <title>Phylogeny of genus Pseudoclavibacter and closely related genus.</title>
        <authorList>
            <person name="Li Y."/>
        </authorList>
    </citation>
    <scope>NUCLEOTIDE SEQUENCE [LARGE SCALE GENOMIC DNA]</scope>
    <source>
        <strain evidence="10 11">THG-MD12</strain>
    </source>
</reference>
<feature type="domain" description="ABC3 transporter permease C-terminal" evidence="8">
    <location>
        <begin position="303"/>
        <end position="422"/>
    </location>
</feature>
<evidence type="ECO:0000256" key="3">
    <source>
        <dbReference type="ARBA" id="ARBA00022692"/>
    </source>
</evidence>
<dbReference type="InterPro" id="IPR050250">
    <property type="entry name" value="Macrolide_Exporter_MacB"/>
</dbReference>
<dbReference type="InterPro" id="IPR003838">
    <property type="entry name" value="ABC3_permease_C"/>
</dbReference>
<accession>A0A7J5B0C5</accession>
<keyword evidence="4 7" id="KW-1133">Transmembrane helix</keyword>
<keyword evidence="11" id="KW-1185">Reference proteome</keyword>
<comment type="caution">
    <text evidence="10">The sequence shown here is derived from an EMBL/GenBank/DDBJ whole genome shotgun (WGS) entry which is preliminary data.</text>
</comment>
<dbReference type="OrthoDB" id="3510103at2"/>
<protein>
    <submittedName>
        <fullName evidence="10">ABC transporter permease</fullName>
    </submittedName>
</protein>
<dbReference type="GO" id="GO:0005886">
    <property type="term" value="C:plasma membrane"/>
    <property type="evidence" value="ECO:0007669"/>
    <property type="project" value="UniProtKB-SubCell"/>
</dbReference>